<dbReference type="CDD" id="cd06257">
    <property type="entry name" value="DnaJ"/>
    <property type="match status" value="1"/>
</dbReference>
<dbReference type="AlphaFoldDB" id="A0A364JYJ9"/>
<dbReference type="PANTHER" id="PTHR44145">
    <property type="entry name" value="DNAJ HOMOLOG SUBFAMILY A MEMBER 3, MITOCHONDRIAL"/>
    <property type="match status" value="1"/>
</dbReference>
<keyword evidence="5" id="KW-1185">Reference proteome</keyword>
<protein>
    <submittedName>
        <fullName evidence="4">DnaJ-like protein</fullName>
    </submittedName>
</protein>
<organism evidence="4 5">
    <name type="scientific">Falsochrobactrum ovis</name>
    <dbReference type="NCBI Taxonomy" id="1293442"/>
    <lineage>
        <taxon>Bacteria</taxon>
        <taxon>Pseudomonadati</taxon>
        <taxon>Pseudomonadota</taxon>
        <taxon>Alphaproteobacteria</taxon>
        <taxon>Hyphomicrobiales</taxon>
        <taxon>Brucellaceae</taxon>
        <taxon>Falsochrobactrum</taxon>
    </lineage>
</organism>
<dbReference type="InterPro" id="IPR051938">
    <property type="entry name" value="Apopto_cytoskel_mod"/>
</dbReference>
<evidence type="ECO:0000256" key="2">
    <source>
        <dbReference type="SAM" id="MobiDB-lite"/>
    </source>
</evidence>
<dbReference type="Gene3D" id="1.10.287.110">
    <property type="entry name" value="DnaJ domain"/>
    <property type="match status" value="1"/>
</dbReference>
<dbReference type="InterPro" id="IPR036869">
    <property type="entry name" value="J_dom_sf"/>
</dbReference>
<dbReference type="InterPro" id="IPR001623">
    <property type="entry name" value="DnaJ_domain"/>
</dbReference>
<feature type="region of interest" description="Disordered" evidence="2">
    <location>
        <begin position="90"/>
        <end position="118"/>
    </location>
</feature>
<dbReference type="SMART" id="SM00271">
    <property type="entry name" value="DnaJ"/>
    <property type="match status" value="1"/>
</dbReference>
<gene>
    <name evidence="4" type="ORF">C7374_101111</name>
</gene>
<dbReference type="RefSeq" id="WP_111573672.1">
    <property type="nucleotide sequence ID" value="NZ_JBHEEY010000001.1"/>
</dbReference>
<dbReference type="SUPFAM" id="SSF46565">
    <property type="entry name" value="Chaperone J-domain"/>
    <property type="match status" value="1"/>
</dbReference>
<evidence type="ECO:0000313" key="4">
    <source>
        <dbReference type="EMBL" id="RAK33788.1"/>
    </source>
</evidence>
<proteinExistence type="predicted"/>
<dbReference type="PROSITE" id="PS50076">
    <property type="entry name" value="DNAJ_2"/>
    <property type="match status" value="1"/>
</dbReference>
<feature type="domain" description="J" evidence="3">
    <location>
        <begin position="153"/>
        <end position="210"/>
    </location>
</feature>
<sequence length="211" mass="23592">MTTSSKFFDSIRIRPKKSAEAKSNAPCCQWDGCNKPGTHRAPVGRMREGEYFRFCINHVREYNKSFNYFSGLSDSEVAKFQKEAITGNRPTWTTGANASASARARTSPDIAQRRSGSAAYHNRMRDPFNIVNEAKMSASAKTPHRKPRALELKALATLGLDANSSSDKIKARYKELVKQHHPDANGGDRGSEDRFRDVIQAYQLLKQAGFC</sequence>
<evidence type="ECO:0000256" key="1">
    <source>
        <dbReference type="ARBA" id="ARBA00023186"/>
    </source>
</evidence>
<comment type="caution">
    <text evidence="4">The sequence shown here is derived from an EMBL/GenBank/DDBJ whole genome shotgun (WGS) entry which is preliminary data.</text>
</comment>
<reference evidence="4 5" key="1">
    <citation type="submission" date="2018-06" db="EMBL/GenBank/DDBJ databases">
        <title>Genomic Encyclopedia of Type Strains, Phase IV (KMG-IV): sequencing the most valuable type-strain genomes for metagenomic binning, comparative biology and taxonomic classification.</title>
        <authorList>
            <person name="Goeker M."/>
        </authorList>
    </citation>
    <scope>NUCLEOTIDE SEQUENCE [LARGE SCALE GENOMIC DNA]</scope>
    <source>
        <strain evidence="4 5">DSM 26720</strain>
    </source>
</reference>
<name>A0A364JYJ9_9HYPH</name>
<dbReference type="Proteomes" id="UP000249453">
    <property type="component" value="Unassembled WGS sequence"/>
</dbReference>
<accession>A0A364JYJ9</accession>
<dbReference type="PANTHER" id="PTHR44145:SF3">
    <property type="entry name" value="DNAJ HOMOLOG SUBFAMILY A MEMBER 3, MITOCHONDRIAL"/>
    <property type="match status" value="1"/>
</dbReference>
<dbReference type="PRINTS" id="PR00625">
    <property type="entry name" value="JDOMAIN"/>
</dbReference>
<dbReference type="Pfam" id="PF00226">
    <property type="entry name" value="DnaJ"/>
    <property type="match status" value="1"/>
</dbReference>
<evidence type="ECO:0000259" key="3">
    <source>
        <dbReference type="PROSITE" id="PS50076"/>
    </source>
</evidence>
<dbReference type="OrthoDB" id="9786294at2"/>
<feature type="compositionally biased region" description="Low complexity" evidence="2">
    <location>
        <begin position="93"/>
        <end position="107"/>
    </location>
</feature>
<keyword evidence="1" id="KW-0143">Chaperone</keyword>
<evidence type="ECO:0000313" key="5">
    <source>
        <dbReference type="Proteomes" id="UP000249453"/>
    </source>
</evidence>
<dbReference type="EMBL" id="QLMK01000001">
    <property type="protein sequence ID" value="RAK33788.1"/>
    <property type="molecule type" value="Genomic_DNA"/>
</dbReference>